<dbReference type="RefSeq" id="XP_048130795.1">
    <property type="nucleotide sequence ID" value="XM_048274838.1"/>
</dbReference>
<evidence type="ECO:0000313" key="6">
    <source>
        <dbReference type="Proteomes" id="UP000827889"/>
    </source>
</evidence>
<evidence type="ECO:0000313" key="7">
    <source>
        <dbReference type="RefSeq" id="XP_048130795.1"/>
    </source>
</evidence>
<keyword evidence="4 5" id="KW-0539">Nucleus</keyword>
<evidence type="ECO:0000256" key="4">
    <source>
        <dbReference type="ARBA" id="ARBA00023242"/>
    </source>
</evidence>
<reference evidence="6" key="1">
    <citation type="submission" date="2025-05" db="UniProtKB">
        <authorList>
            <consortium name="RefSeq"/>
        </authorList>
    </citation>
    <scope>NUCLEOTIDE SEQUENCE [LARGE SCALE GENOMIC DNA]</scope>
</reference>
<reference evidence="7" key="2">
    <citation type="submission" date="2025-08" db="UniProtKB">
        <authorList>
            <consortium name="RefSeq"/>
        </authorList>
    </citation>
    <scope>IDENTIFICATION</scope>
    <source>
        <tissue evidence="7">Leaf</tissue>
    </source>
</reference>
<protein>
    <recommendedName>
        <fullName evidence="5">DNA-directed RNA polymerase subunit</fullName>
    </recommendedName>
</protein>
<dbReference type="Gene3D" id="3.30.1490.120">
    <property type="entry name" value="RNA polymerase Rpb7-like, N-terminal domain"/>
    <property type="match status" value="1"/>
</dbReference>
<organism evidence="6 7">
    <name type="scientific">Rhodamnia argentea</name>
    <dbReference type="NCBI Taxonomy" id="178133"/>
    <lineage>
        <taxon>Eukaryota</taxon>
        <taxon>Viridiplantae</taxon>
        <taxon>Streptophyta</taxon>
        <taxon>Embryophyta</taxon>
        <taxon>Tracheophyta</taxon>
        <taxon>Spermatophyta</taxon>
        <taxon>Magnoliopsida</taxon>
        <taxon>eudicotyledons</taxon>
        <taxon>Gunneridae</taxon>
        <taxon>Pentapetalae</taxon>
        <taxon>rosids</taxon>
        <taxon>malvids</taxon>
        <taxon>Myrtales</taxon>
        <taxon>Myrtaceae</taxon>
        <taxon>Myrtoideae</taxon>
        <taxon>Myrteae</taxon>
        <taxon>Australasian group</taxon>
        <taxon>Rhodamnia</taxon>
    </lineage>
</organism>
<dbReference type="GeneID" id="115726514"/>
<evidence type="ECO:0000256" key="2">
    <source>
        <dbReference type="ARBA" id="ARBA00022478"/>
    </source>
</evidence>
<gene>
    <name evidence="7" type="primary">LOC115726514</name>
</gene>
<keyword evidence="3 5" id="KW-0804">Transcription</keyword>
<keyword evidence="6" id="KW-1185">Reference proteome</keyword>
<dbReference type="PANTHER" id="PTHR12709">
    <property type="entry name" value="DNA-DIRECTED RNA POLYMERASE II, III"/>
    <property type="match status" value="1"/>
</dbReference>
<sequence>MEGLKVSDADLVLRVPPSKSSRASQAILRELSSHLFQFSEIFDGVLLAYDVDIVDQNAKIIQVIQPSSGVRLKAKLLLFSPKPNMSLEGRVVKLTPESIHVIVLGFASAVIIDEDIREEFEFRTDLNSVLKGIMAVSTHILQKHGKEVFRSKAHSRHVIKVGTVIRFLVKSLDKEILHICGSLKPTNTGSIHWLDNNVIEISLTDRSGMKRESENEMERHEHAVLGGEKISVCNDQIKKSKKRRLREES</sequence>
<dbReference type="PANTHER" id="PTHR12709:SF5">
    <property type="entry name" value="DNA-DIRECTED RNA POLYMERASE I SUBUNIT RPA43"/>
    <property type="match status" value="1"/>
</dbReference>
<dbReference type="Proteomes" id="UP000827889">
    <property type="component" value="Chromosome 2"/>
</dbReference>
<evidence type="ECO:0000256" key="1">
    <source>
        <dbReference type="ARBA" id="ARBA00004123"/>
    </source>
</evidence>
<evidence type="ECO:0000256" key="3">
    <source>
        <dbReference type="ARBA" id="ARBA00023163"/>
    </source>
</evidence>
<comment type="function">
    <text evidence="5">DNA-dependent RNA polymerase which catalyzes the transcription of DNA into RNA using the four ribonucleoside triphosphates as substrates.</text>
</comment>
<dbReference type="InterPro" id="IPR036898">
    <property type="entry name" value="RNA_pol_Rpb7-like_N_sf"/>
</dbReference>
<dbReference type="Gene3D" id="2.40.50.1060">
    <property type="match status" value="1"/>
</dbReference>
<keyword evidence="2 5" id="KW-0240">DNA-directed RNA polymerase</keyword>
<evidence type="ECO:0000256" key="5">
    <source>
        <dbReference type="RuleBase" id="RU369086"/>
    </source>
</evidence>
<dbReference type="InterPro" id="IPR045113">
    <property type="entry name" value="Rpb7-like"/>
</dbReference>
<proteinExistence type="predicted"/>
<comment type="subcellular location">
    <subcellularLocation>
        <location evidence="1 5">Nucleus</location>
    </subcellularLocation>
</comment>
<name>A0ABM3H2G7_9MYRT</name>
<accession>A0ABM3H2G7</accession>